<evidence type="ECO:0000313" key="3">
    <source>
        <dbReference type="EMBL" id="CDI55748.1"/>
    </source>
</evidence>
<dbReference type="InterPro" id="IPR029071">
    <property type="entry name" value="Ubiquitin-like_domsf"/>
</dbReference>
<dbReference type="GO" id="GO:0006886">
    <property type="term" value="P:intracellular protein transport"/>
    <property type="evidence" value="ECO:0007669"/>
    <property type="project" value="TreeGrafter"/>
</dbReference>
<sequence length="281" mass="30612">MSLSNDPTFTPSASNETHPVPSSSSQIRVFLPPETSTSFIPPPNDDELKPTPAELREAFKSSILGRNGPDAPLLTRAMREKEEARLGLHSSRNRTFHNVRIRIRFSDRTMIESSFNETDTMDAVYKFLEDSVDERFRAKGVVIYTSPPKVEYQRSVSGNRDNRKNKGDAGKTLRELGLIPSAVVNLRWDDPSLNSPLKAELKAQAQPLTSPPSSLDQPQSPSSAAGASSTTSGAANSNGGGSSGKDAKPMPKWLKSIVTWTGLFASPQSPTKKVDEAMQLD</sequence>
<feature type="region of interest" description="Disordered" evidence="1">
    <location>
        <begin position="1"/>
        <end position="50"/>
    </location>
</feature>
<feature type="compositionally biased region" description="Basic and acidic residues" evidence="1">
    <location>
        <begin position="160"/>
        <end position="172"/>
    </location>
</feature>
<dbReference type="GO" id="GO:0005634">
    <property type="term" value="C:nucleus"/>
    <property type="evidence" value="ECO:0007669"/>
    <property type="project" value="TreeGrafter"/>
</dbReference>
<dbReference type="AlphaFoldDB" id="A0A077R8V6"/>
<proteinExistence type="predicted"/>
<dbReference type="GO" id="GO:0005737">
    <property type="term" value="C:cytoplasm"/>
    <property type="evidence" value="ECO:0007669"/>
    <property type="project" value="TreeGrafter"/>
</dbReference>
<dbReference type="PROSITE" id="PS50033">
    <property type="entry name" value="UBX"/>
    <property type="match status" value="1"/>
</dbReference>
<reference evidence="3" key="1">
    <citation type="journal article" date="2014" name="Genome Biol. Evol.">
        <title>Gene Loss Rather Than Gene Gain Is Associated with a Host Jump from Monocots to Dicots in the Smut Fungus Melanopsichium pennsylvanicum.</title>
        <authorList>
            <person name="Sharma R."/>
            <person name="Mishra B."/>
            <person name="Runge F."/>
            <person name="Thines M."/>
        </authorList>
    </citation>
    <scope>NUCLEOTIDE SEQUENCE</scope>
    <source>
        <strain evidence="3">4</strain>
    </source>
</reference>
<organism evidence="3">
    <name type="scientific">Melanopsichium pennsylvanicum 4</name>
    <dbReference type="NCBI Taxonomy" id="1398559"/>
    <lineage>
        <taxon>Eukaryota</taxon>
        <taxon>Fungi</taxon>
        <taxon>Dikarya</taxon>
        <taxon>Basidiomycota</taxon>
        <taxon>Ustilaginomycotina</taxon>
        <taxon>Ustilaginomycetes</taxon>
        <taxon>Ustilaginales</taxon>
        <taxon>Ustilaginaceae</taxon>
        <taxon>Melanopsichium</taxon>
    </lineage>
</organism>
<feature type="region of interest" description="Disordered" evidence="1">
    <location>
        <begin position="152"/>
        <end position="172"/>
    </location>
</feature>
<evidence type="ECO:0000259" key="2">
    <source>
        <dbReference type="PROSITE" id="PS50033"/>
    </source>
</evidence>
<dbReference type="Pfam" id="PF00789">
    <property type="entry name" value="UBX"/>
    <property type="match status" value="1"/>
</dbReference>
<dbReference type="InterPro" id="IPR001012">
    <property type="entry name" value="UBX_dom"/>
</dbReference>
<evidence type="ECO:0000256" key="1">
    <source>
        <dbReference type="SAM" id="MobiDB-lite"/>
    </source>
</evidence>
<dbReference type="SUPFAM" id="SSF54236">
    <property type="entry name" value="Ubiquitin-like"/>
    <property type="match status" value="1"/>
</dbReference>
<accession>A0A077R8V6</accession>
<dbReference type="PANTHER" id="PTHR46467:SF1">
    <property type="entry name" value="TETHER CONTAINING UBX DOMAIN FOR GLUT4"/>
    <property type="match status" value="1"/>
</dbReference>
<feature type="compositionally biased region" description="Low complexity" evidence="1">
    <location>
        <begin position="206"/>
        <end position="237"/>
    </location>
</feature>
<feature type="compositionally biased region" description="Polar residues" evidence="1">
    <location>
        <begin position="1"/>
        <end position="27"/>
    </location>
</feature>
<protein>
    <recommendedName>
        <fullName evidence="2">UBX domain-containing protein</fullName>
    </recommendedName>
</protein>
<dbReference type="PANTHER" id="PTHR46467">
    <property type="entry name" value="TETHER CONTAINING UBX DOMAIN FOR GLUT4"/>
    <property type="match status" value="1"/>
</dbReference>
<dbReference type="EMBL" id="HG529664">
    <property type="protein sequence ID" value="CDI55748.1"/>
    <property type="molecule type" value="Genomic_DNA"/>
</dbReference>
<dbReference type="Gene3D" id="3.10.20.90">
    <property type="entry name" value="Phosphatidylinositol 3-kinase Catalytic Subunit, Chain A, domain 1"/>
    <property type="match status" value="1"/>
</dbReference>
<feature type="region of interest" description="Disordered" evidence="1">
    <location>
        <begin position="202"/>
        <end position="251"/>
    </location>
</feature>
<name>A0A077R8V6_9BASI</name>
<dbReference type="GO" id="GO:0012506">
    <property type="term" value="C:vesicle membrane"/>
    <property type="evidence" value="ECO:0007669"/>
    <property type="project" value="TreeGrafter"/>
</dbReference>
<feature type="domain" description="UBX" evidence="2">
    <location>
        <begin position="100"/>
        <end position="186"/>
    </location>
</feature>